<dbReference type="AlphaFoldDB" id="A0A9P8RT18"/>
<dbReference type="GO" id="GO:0046872">
    <property type="term" value="F:metal ion binding"/>
    <property type="evidence" value="ECO:0007669"/>
    <property type="project" value="InterPro"/>
</dbReference>
<protein>
    <recommendedName>
        <fullName evidence="10">Cytochrome b-c1 complex subunit 2, mitochondrial</fullName>
    </recommendedName>
    <alternativeName>
        <fullName evidence="11">Core protein II</fullName>
    </alternativeName>
</protein>
<evidence type="ECO:0000256" key="9">
    <source>
        <dbReference type="ARBA" id="ARBA00038146"/>
    </source>
</evidence>
<dbReference type="EMBL" id="JAGHQM010000075">
    <property type="protein sequence ID" value="KAH0565620.1"/>
    <property type="molecule type" value="Genomic_DNA"/>
</dbReference>
<keyword evidence="6" id="KW-0249">Electron transport</keyword>
<dbReference type="Proteomes" id="UP000750711">
    <property type="component" value="Unassembled WGS sequence"/>
</dbReference>
<dbReference type="SUPFAM" id="SSF63411">
    <property type="entry name" value="LuxS/MPP-like metallohydrolase"/>
    <property type="match status" value="2"/>
</dbReference>
<keyword evidence="15" id="KW-1185">Reference proteome</keyword>
<dbReference type="InterPro" id="IPR007863">
    <property type="entry name" value="Peptidase_M16_C"/>
</dbReference>
<evidence type="ECO:0000313" key="14">
    <source>
        <dbReference type="EMBL" id="KAH0565620.1"/>
    </source>
</evidence>
<keyword evidence="4" id="KW-0999">Mitochondrion inner membrane</keyword>
<feature type="domain" description="Peptidase M16 N-terminal" evidence="12">
    <location>
        <begin position="46"/>
        <end position="184"/>
    </location>
</feature>
<keyword evidence="7" id="KW-0496">Mitochondrion</keyword>
<evidence type="ECO:0000256" key="4">
    <source>
        <dbReference type="ARBA" id="ARBA00022792"/>
    </source>
</evidence>
<keyword evidence="3" id="KW-0679">Respiratory chain</keyword>
<evidence type="ECO:0000256" key="11">
    <source>
        <dbReference type="ARBA" id="ARBA00041372"/>
    </source>
</evidence>
<evidence type="ECO:0000256" key="2">
    <source>
        <dbReference type="ARBA" id="ARBA00022448"/>
    </source>
</evidence>
<keyword evidence="8" id="KW-0472">Membrane</keyword>
<dbReference type="Pfam" id="PF00675">
    <property type="entry name" value="Peptidase_M16"/>
    <property type="match status" value="1"/>
</dbReference>
<dbReference type="PANTHER" id="PTHR11851:SF209">
    <property type="entry name" value="CYTOCHROME B-C1 COMPLEX SUBUNIT 2, MITOCHONDRIAL"/>
    <property type="match status" value="1"/>
</dbReference>
<evidence type="ECO:0000256" key="5">
    <source>
        <dbReference type="ARBA" id="ARBA00022946"/>
    </source>
</evidence>
<evidence type="ECO:0000256" key="7">
    <source>
        <dbReference type="ARBA" id="ARBA00023128"/>
    </source>
</evidence>
<evidence type="ECO:0000256" key="1">
    <source>
        <dbReference type="ARBA" id="ARBA00004443"/>
    </source>
</evidence>
<organism evidence="14 15">
    <name type="scientific">Trichoglossum hirsutum</name>
    <dbReference type="NCBI Taxonomy" id="265104"/>
    <lineage>
        <taxon>Eukaryota</taxon>
        <taxon>Fungi</taxon>
        <taxon>Dikarya</taxon>
        <taxon>Ascomycota</taxon>
        <taxon>Pezizomycotina</taxon>
        <taxon>Geoglossomycetes</taxon>
        <taxon>Geoglossales</taxon>
        <taxon>Geoglossaceae</taxon>
        <taxon>Trichoglossum</taxon>
    </lineage>
</organism>
<evidence type="ECO:0000259" key="12">
    <source>
        <dbReference type="Pfam" id="PF00675"/>
    </source>
</evidence>
<feature type="domain" description="Peptidase M16 C-terminal" evidence="13">
    <location>
        <begin position="198"/>
        <end position="375"/>
    </location>
</feature>
<dbReference type="InterPro" id="IPR011765">
    <property type="entry name" value="Pept_M16_N"/>
</dbReference>
<dbReference type="FunFam" id="3.30.830.10:FF:000039">
    <property type="entry name" value="Ubiquinol-cytochrome c reductase core subunit 2"/>
    <property type="match status" value="1"/>
</dbReference>
<keyword evidence="5" id="KW-0809">Transit peptide</keyword>
<reference evidence="14" key="1">
    <citation type="submission" date="2021-03" db="EMBL/GenBank/DDBJ databases">
        <title>Comparative genomics and phylogenomic investigation of the class Geoglossomycetes provide insights into ecological specialization and systematics.</title>
        <authorList>
            <person name="Melie T."/>
            <person name="Pirro S."/>
            <person name="Miller A.N."/>
            <person name="Quandt A."/>
        </authorList>
    </citation>
    <scope>NUCLEOTIDE SEQUENCE</scope>
    <source>
        <strain evidence="14">CAQ_001_2017</strain>
    </source>
</reference>
<accession>A0A9P8RT18</accession>
<dbReference type="Pfam" id="PF05193">
    <property type="entry name" value="Peptidase_M16_C"/>
    <property type="match status" value="1"/>
</dbReference>
<evidence type="ECO:0000259" key="13">
    <source>
        <dbReference type="Pfam" id="PF05193"/>
    </source>
</evidence>
<keyword evidence="2" id="KW-0813">Transport</keyword>
<comment type="caution">
    <text evidence="14">The sequence shown here is derived from an EMBL/GenBank/DDBJ whole genome shotgun (WGS) entry which is preliminary data.</text>
</comment>
<evidence type="ECO:0000256" key="6">
    <source>
        <dbReference type="ARBA" id="ARBA00022982"/>
    </source>
</evidence>
<name>A0A9P8RT18_9PEZI</name>
<dbReference type="GO" id="GO:0005743">
    <property type="term" value="C:mitochondrial inner membrane"/>
    <property type="evidence" value="ECO:0007669"/>
    <property type="project" value="UniProtKB-SubCell"/>
</dbReference>
<evidence type="ECO:0000256" key="3">
    <source>
        <dbReference type="ARBA" id="ARBA00022660"/>
    </source>
</evidence>
<comment type="similarity">
    <text evidence="9">Belongs to the peptidase M16 family. UQCRC2/QCR2 subfamily.</text>
</comment>
<comment type="subcellular location">
    <subcellularLocation>
        <location evidence="1">Mitochondrion inner membrane</location>
        <topology evidence="1">Peripheral membrane protein</topology>
        <orientation evidence="1">Matrix side</orientation>
    </subcellularLocation>
</comment>
<dbReference type="PANTHER" id="PTHR11851">
    <property type="entry name" value="METALLOPROTEASE"/>
    <property type="match status" value="1"/>
</dbReference>
<dbReference type="Gene3D" id="3.30.830.10">
    <property type="entry name" value="Metalloenzyme, LuxS/M16 peptidase-like"/>
    <property type="match status" value="2"/>
</dbReference>
<sequence>MISRSSIRHLTFKRCRYQPANRRGLAAAASGNFKFQTGEAAGIKIASRDLSGPTTTLALVAKAGTRYQTLPGVADGLEKFAYKNTQKRSSLRITRETELLGGEISAYHSRENIVLQAKFLRDDLPYFVELLAEVAGKTKFTGHEFHEEVIPVLTLHQRRLLTSTRDLAHDSAHKVAFHRGLGVPLYTTSPTPSARYLTEEAISTYSTVAYTKPNIAVVANGANLVELSKWTGEFFKDYPTSGEAKKLDSTTSKYFGGEERISHDSGNSMVIAFPGSSSFTTGNTYKPEIAILAALLGGQSSIKWSSGFSLLSKAIPGQLGVAVSTTHVSYSDAGLLCVALNGGANGIRAASAEVAKALESVAAGKVSKEDISKAVALAKFRALEAEQEITYRLELTGSGLIHGGNPFQMNEVAKSIESVSVEQVAKAAKDLLAGKAAVSAVGDLHVLPFAEEIGLKV</sequence>
<evidence type="ECO:0000256" key="10">
    <source>
        <dbReference type="ARBA" id="ARBA00040751"/>
    </source>
</evidence>
<evidence type="ECO:0000313" key="15">
    <source>
        <dbReference type="Proteomes" id="UP000750711"/>
    </source>
</evidence>
<gene>
    <name evidence="14" type="ORF">GP486_000978</name>
</gene>
<evidence type="ECO:0000256" key="8">
    <source>
        <dbReference type="ARBA" id="ARBA00023136"/>
    </source>
</evidence>
<proteinExistence type="inferred from homology"/>
<dbReference type="InterPro" id="IPR050361">
    <property type="entry name" value="MPP/UQCRC_Complex"/>
</dbReference>
<dbReference type="InterPro" id="IPR011249">
    <property type="entry name" value="Metalloenz_LuxS/M16"/>
</dbReference>
<dbReference type="FunFam" id="3.30.830.10:FF:000021">
    <property type="entry name" value="Cytochrome b-c1 complex subunit 2"/>
    <property type="match status" value="1"/>
</dbReference>